<protein>
    <recommendedName>
        <fullName evidence="4 5">Large ribosomal subunit protein uL29</fullName>
    </recommendedName>
</protein>
<evidence type="ECO:0000313" key="7">
    <source>
        <dbReference type="Proteomes" id="UP000034406"/>
    </source>
</evidence>
<comment type="similarity">
    <text evidence="1 5">Belongs to the universal ribosomal protein uL29 family.</text>
</comment>
<dbReference type="GO" id="GO:0003735">
    <property type="term" value="F:structural constituent of ribosome"/>
    <property type="evidence" value="ECO:0007669"/>
    <property type="project" value="InterPro"/>
</dbReference>
<name>A0A0G0JR60_9BACT</name>
<reference evidence="6 7" key="1">
    <citation type="journal article" date="2015" name="Nature">
        <title>rRNA introns, odd ribosomes, and small enigmatic genomes across a large radiation of phyla.</title>
        <authorList>
            <person name="Brown C.T."/>
            <person name="Hug L.A."/>
            <person name="Thomas B.C."/>
            <person name="Sharon I."/>
            <person name="Castelle C.J."/>
            <person name="Singh A."/>
            <person name="Wilkins M.J."/>
            <person name="Williams K.H."/>
            <person name="Banfield J.F."/>
        </authorList>
    </citation>
    <scope>NUCLEOTIDE SEQUENCE [LARGE SCALE GENOMIC DNA]</scope>
</reference>
<dbReference type="STRING" id="1618490.US90_C0009G0010"/>
<dbReference type="EMBL" id="LBUT01000009">
    <property type="protein sequence ID" value="KKQ70073.1"/>
    <property type="molecule type" value="Genomic_DNA"/>
</dbReference>
<evidence type="ECO:0000256" key="3">
    <source>
        <dbReference type="ARBA" id="ARBA00023274"/>
    </source>
</evidence>
<evidence type="ECO:0000256" key="5">
    <source>
        <dbReference type="HAMAP-Rule" id="MF_00374"/>
    </source>
</evidence>
<comment type="caution">
    <text evidence="6">The sequence shown here is derived from an EMBL/GenBank/DDBJ whole genome shotgun (WGS) entry which is preliminary data.</text>
</comment>
<proteinExistence type="inferred from homology"/>
<sequence>MKKTDKISYTQKSISELQKSLFDLQKKLIDLKIKQSTGNLKDTSLLAKIRYEIALIKTLINQNQKV</sequence>
<accession>A0A0G0JR60</accession>
<organism evidence="6 7">
    <name type="scientific">Candidatus Shapirobacteria bacterium GW2011_GWE2_38_30</name>
    <dbReference type="NCBI Taxonomy" id="1618490"/>
    <lineage>
        <taxon>Bacteria</taxon>
        <taxon>Candidatus Shapironibacteriota</taxon>
    </lineage>
</organism>
<dbReference type="InterPro" id="IPR036049">
    <property type="entry name" value="Ribosomal_uL29_sf"/>
</dbReference>
<evidence type="ECO:0000256" key="4">
    <source>
        <dbReference type="ARBA" id="ARBA00035204"/>
    </source>
</evidence>
<dbReference type="NCBIfam" id="TIGR00012">
    <property type="entry name" value="L29"/>
    <property type="match status" value="1"/>
</dbReference>
<evidence type="ECO:0000256" key="1">
    <source>
        <dbReference type="ARBA" id="ARBA00009254"/>
    </source>
</evidence>
<dbReference type="Gene3D" id="1.10.287.310">
    <property type="match status" value="1"/>
</dbReference>
<dbReference type="Pfam" id="PF00831">
    <property type="entry name" value="Ribosomal_L29"/>
    <property type="match status" value="1"/>
</dbReference>
<evidence type="ECO:0000256" key="2">
    <source>
        <dbReference type="ARBA" id="ARBA00022980"/>
    </source>
</evidence>
<dbReference type="GO" id="GO:0006412">
    <property type="term" value="P:translation"/>
    <property type="evidence" value="ECO:0007669"/>
    <property type="project" value="UniProtKB-UniRule"/>
</dbReference>
<evidence type="ECO:0000313" key="6">
    <source>
        <dbReference type="EMBL" id="KKQ70073.1"/>
    </source>
</evidence>
<keyword evidence="2 5" id="KW-0689">Ribosomal protein</keyword>
<dbReference type="AlphaFoldDB" id="A0A0G0JR60"/>
<dbReference type="HAMAP" id="MF_00374">
    <property type="entry name" value="Ribosomal_uL29"/>
    <property type="match status" value="1"/>
</dbReference>
<dbReference type="InterPro" id="IPR001854">
    <property type="entry name" value="Ribosomal_uL29"/>
</dbReference>
<gene>
    <name evidence="5" type="primary">rpmC</name>
    <name evidence="6" type="ORF">US90_C0009G0010</name>
</gene>
<keyword evidence="3 5" id="KW-0687">Ribonucleoprotein</keyword>
<dbReference type="GO" id="GO:1990904">
    <property type="term" value="C:ribonucleoprotein complex"/>
    <property type="evidence" value="ECO:0007669"/>
    <property type="project" value="UniProtKB-KW"/>
</dbReference>
<dbReference type="SUPFAM" id="SSF46561">
    <property type="entry name" value="Ribosomal protein L29 (L29p)"/>
    <property type="match status" value="1"/>
</dbReference>
<dbReference type="GO" id="GO:0005840">
    <property type="term" value="C:ribosome"/>
    <property type="evidence" value="ECO:0007669"/>
    <property type="project" value="UniProtKB-KW"/>
</dbReference>
<dbReference type="Proteomes" id="UP000034406">
    <property type="component" value="Unassembled WGS sequence"/>
</dbReference>